<dbReference type="OrthoDB" id="7866614at2"/>
<comment type="caution">
    <text evidence="1">The sequence shown here is derived from an EMBL/GenBank/DDBJ whole genome shotgun (WGS) entry which is preliminary data.</text>
</comment>
<gene>
    <name evidence="1" type="ORF">EV655_10280</name>
</gene>
<protein>
    <recommendedName>
        <fullName evidence="3">DUF2004 domain-containing protein</fullName>
    </recommendedName>
</protein>
<accession>A0A4R2KQT8</accession>
<evidence type="ECO:0008006" key="3">
    <source>
        <dbReference type="Google" id="ProtNLM"/>
    </source>
</evidence>
<organism evidence="1 2">
    <name type="scientific">Rhodovulum euryhalinum</name>
    <dbReference type="NCBI Taxonomy" id="35805"/>
    <lineage>
        <taxon>Bacteria</taxon>
        <taxon>Pseudomonadati</taxon>
        <taxon>Pseudomonadota</taxon>
        <taxon>Alphaproteobacteria</taxon>
        <taxon>Rhodobacterales</taxon>
        <taxon>Paracoccaceae</taxon>
        <taxon>Rhodovulum</taxon>
    </lineage>
</organism>
<proteinExistence type="predicted"/>
<keyword evidence="2" id="KW-1185">Reference proteome</keyword>
<dbReference type="EMBL" id="SLWW01000002">
    <property type="protein sequence ID" value="TCO73316.1"/>
    <property type="molecule type" value="Genomic_DNA"/>
</dbReference>
<dbReference type="Proteomes" id="UP000295142">
    <property type="component" value="Unassembled WGS sequence"/>
</dbReference>
<evidence type="ECO:0000313" key="1">
    <source>
        <dbReference type="EMBL" id="TCO73316.1"/>
    </source>
</evidence>
<dbReference type="AlphaFoldDB" id="A0A4R2KQT8"/>
<sequence length="141" mass="14605">METTAFGTIRLEDGQAMLPVGPGLLRPAGLDLLATVGDRAAMTAAAAFLDALPRHLETVRGHLLDGLDTEPARYAGLFPELACKSAVSADALWNSLALQSVWTDDTGTVTLDFAVDGAEQGPTLSAAFALDGTLKGLAVRP</sequence>
<reference evidence="1 2" key="1">
    <citation type="submission" date="2019-03" db="EMBL/GenBank/DDBJ databases">
        <title>Genomic Encyclopedia of Type Strains, Phase IV (KMG-IV): sequencing the most valuable type-strain genomes for metagenomic binning, comparative biology and taxonomic classification.</title>
        <authorList>
            <person name="Goeker M."/>
        </authorList>
    </citation>
    <scope>NUCLEOTIDE SEQUENCE [LARGE SCALE GENOMIC DNA]</scope>
    <source>
        <strain evidence="1 2">DSM 4868</strain>
    </source>
</reference>
<dbReference type="RefSeq" id="WP_132541405.1">
    <property type="nucleotide sequence ID" value="NZ_SLWW01000002.1"/>
</dbReference>
<name>A0A4R2KQT8_9RHOB</name>
<evidence type="ECO:0000313" key="2">
    <source>
        <dbReference type="Proteomes" id="UP000295142"/>
    </source>
</evidence>